<dbReference type="Proteomes" id="UP001172142">
    <property type="component" value="Unassembled WGS sequence"/>
</dbReference>
<evidence type="ECO:0000256" key="1">
    <source>
        <dbReference type="SAM" id="Phobius"/>
    </source>
</evidence>
<reference evidence="2 3" key="1">
    <citation type="submission" date="2023-07" db="EMBL/GenBank/DDBJ databases">
        <title>Novel species in genus Planococcus.</title>
        <authorList>
            <person name="Ning S."/>
        </authorList>
    </citation>
    <scope>NUCLEOTIDE SEQUENCE [LARGE SCALE GENOMIC DNA]</scope>
    <source>
        <strain evidence="2 3">N017</strain>
    </source>
</reference>
<organism evidence="2 3">
    <name type="scientific">Planococcus shenhongbingii</name>
    <dbReference type="NCBI Taxonomy" id="3058398"/>
    <lineage>
        <taxon>Bacteria</taxon>
        <taxon>Bacillati</taxon>
        <taxon>Bacillota</taxon>
        <taxon>Bacilli</taxon>
        <taxon>Bacillales</taxon>
        <taxon>Caryophanaceae</taxon>
        <taxon>Planococcus</taxon>
    </lineage>
</organism>
<keyword evidence="3" id="KW-1185">Reference proteome</keyword>
<keyword evidence="1" id="KW-0472">Membrane</keyword>
<protein>
    <recommendedName>
        <fullName evidence="4">DUF4083 domain-containing protein</fullName>
    </recommendedName>
</protein>
<evidence type="ECO:0000313" key="2">
    <source>
        <dbReference type="EMBL" id="MDN7246082.1"/>
    </source>
</evidence>
<dbReference type="RefSeq" id="WP_301856684.1">
    <property type="nucleotide sequence ID" value="NZ_JAUJWU010000002.1"/>
</dbReference>
<dbReference type="EMBL" id="JAUJWU010000002">
    <property type="protein sequence ID" value="MDN7246082.1"/>
    <property type="molecule type" value="Genomic_DNA"/>
</dbReference>
<name>A0ABT8NEI5_9BACL</name>
<feature type="transmembrane region" description="Helical" evidence="1">
    <location>
        <begin position="6"/>
        <end position="27"/>
    </location>
</feature>
<evidence type="ECO:0008006" key="4">
    <source>
        <dbReference type="Google" id="ProtNLM"/>
    </source>
</evidence>
<gene>
    <name evidence="2" type="ORF">QWY13_11240</name>
</gene>
<keyword evidence="1" id="KW-0812">Transmembrane</keyword>
<proteinExistence type="predicted"/>
<comment type="caution">
    <text evidence="2">The sequence shown here is derived from an EMBL/GenBank/DDBJ whole genome shotgun (WGS) entry which is preliminary data.</text>
</comment>
<accession>A0ABT8NEI5</accession>
<keyword evidence="1" id="KW-1133">Transmembrane helix</keyword>
<sequence length="55" mass="6120">MSTLIALSPLLLWIVSVLIIGAVLVIVKRKSTPQKSLEARIAVLEEEVRHLKSKE</sequence>
<evidence type="ECO:0000313" key="3">
    <source>
        <dbReference type="Proteomes" id="UP001172142"/>
    </source>
</evidence>